<evidence type="ECO:0000256" key="1">
    <source>
        <dbReference type="ARBA" id="ARBA00007847"/>
    </source>
</evidence>
<feature type="region of interest" description="Disordered" evidence="3">
    <location>
        <begin position="186"/>
        <end position="216"/>
    </location>
</feature>
<dbReference type="PATRIC" id="fig|1348663.4.peg.786"/>
<dbReference type="Pfam" id="PF01177">
    <property type="entry name" value="Asp_Glu_race"/>
    <property type="match status" value="1"/>
</dbReference>
<reference evidence="4 5" key="1">
    <citation type="submission" date="2014-05" db="EMBL/GenBank/DDBJ databases">
        <title>Draft Genome Sequence of Kitasatospora cheerisanensis KCTC 2395.</title>
        <authorList>
            <person name="Nam D.H."/>
        </authorList>
    </citation>
    <scope>NUCLEOTIDE SEQUENCE [LARGE SCALE GENOMIC DNA]</scope>
    <source>
        <strain evidence="4 5">KCTC 2395</strain>
    </source>
</reference>
<feature type="region of interest" description="Disordered" evidence="3">
    <location>
        <begin position="93"/>
        <end position="114"/>
    </location>
</feature>
<evidence type="ECO:0000256" key="2">
    <source>
        <dbReference type="ARBA" id="ARBA00023235"/>
    </source>
</evidence>
<dbReference type="AlphaFoldDB" id="A0A066ZBC6"/>
<accession>A0A066ZBC6</accession>
<dbReference type="Proteomes" id="UP000027178">
    <property type="component" value="Unassembled WGS sequence"/>
</dbReference>
<evidence type="ECO:0000313" key="5">
    <source>
        <dbReference type="Proteomes" id="UP000027178"/>
    </source>
</evidence>
<name>A0A066ZBC6_9ACTN</name>
<feature type="region of interest" description="Disordered" evidence="3">
    <location>
        <begin position="1"/>
        <end position="25"/>
    </location>
</feature>
<dbReference type="NCBIfam" id="TIGR00035">
    <property type="entry name" value="asp_race"/>
    <property type="match status" value="1"/>
</dbReference>
<sequence length="515" mass="54173">MAPLAGRHRQVDDDPGPPGGADAPAVRVHLAAVDRPAHRVGAEAAGDGEPGARGDQPVQVGRVARVDVVAQLQHPRMVGVVLEHVHLAVPRLGTARRGVPPPRPDRRPGALSGRQQALRLQHVLRPEFEAAPGVLGGHQRRPPTERVLPDRGEHLALRAVAAHQVVELVVTGVAAAGRVRGRDAGRPLGGVGEGRVEDHDLAGGDGSGARDGRAPAGLPEVVEPPSALSFGGITSVTGHSPGSCDWFIRGHSRQKPSPTARPTGARRCAPRRRGVRGRAGRLWHSGAMKTIGLLGGMSWESTAEYYRLLNELTRERLGGLHSAKCVLHSVDFAEVEHLQTTGQWQAAGELLADAARSVEAAGADLLLICTNTMHKVADQVAAAVGIPLLHLADATAEAVLAAGVRRVGLLGTAFTMEQDFYRERLAGHGLEVLVPDAAGRELVHRVIYQELCVGVVREESRDAYREVIARLVAAGAQGVILGCTEIELLIGVADSPVPVFPTTRIHASAAVAAAL</sequence>
<feature type="compositionally biased region" description="Low complexity" evidence="3">
    <location>
        <begin position="258"/>
        <end position="267"/>
    </location>
</feature>
<keyword evidence="5" id="KW-1185">Reference proteome</keyword>
<feature type="compositionally biased region" description="Basic and acidic residues" evidence="3">
    <location>
        <begin position="194"/>
        <end position="213"/>
    </location>
</feature>
<dbReference type="eggNOG" id="COG1794">
    <property type="taxonomic scope" value="Bacteria"/>
</dbReference>
<keyword evidence="2" id="KW-0413">Isomerase</keyword>
<evidence type="ECO:0000256" key="3">
    <source>
        <dbReference type="SAM" id="MobiDB-lite"/>
    </source>
</evidence>
<dbReference type="HOGENOM" id="CLU_528712_0_0_11"/>
<dbReference type="SUPFAM" id="SSF53681">
    <property type="entry name" value="Aspartate/glutamate racemase"/>
    <property type="match status" value="2"/>
</dbReference>
<dbReference type="Gene3D" id="3.40.50.1860">
    <property type="match status" value="2"/>
</dbReference>
<dbReference type="PANTHER" id="PTHR21198:SF7">
    <property type="entry name" value="ASPARTATE-GLUTAMATE RACEMASE FAMILY"/>
    <property type="match status" value="1"/>
</dbReference>
<comment type="similarity">
    <text evidence="1">Belongs to the aspartate/glutamate racemases family.</text>
</comment>
<dbReference type="InterPro" id="IPR001920">
    <property type="entry name" value="Asp/Glu_race"/>
</dbReference>
<comment type="caution">
    <text evidence="4">The sequence shown here is derived from an EMBL/GenBank/DDBJ whole genome shotgun (WGS) entry which is preliminary data.</text>
</comment>
<organism evidence="4 5">
    <name type="scientific">Kitasatospora cheerisanensis KCTC 2395</name>
    <dbReference type="NCBI Taxonomy" id="1348663"/>
    <lineage>
        <taxon>Bacteria</taxon>
        <taxon>Bacillati</taxon>
        <taxon>Actinomycetota</taxon>
        <taxon>Actinomycetes</taxon>
        <taxon>Kitasatosporales</taxon>
        <taxon>Streptomycetaceae</taxon>
        <taxon>Kitasatospora</taxon>
    </lineage>
</organism>
<proteinExistence type="inferred from homology"/>
<dbReference type="EMBL" id="JNBY01000035">
    <property type="protein sequence ID" value="KDN87455.1"/>
    <property type="molecule type" value="Genomic_DNA"/>
</dbReference>
<feature type="region of interest" description="Disordered" evidence="3">
    <location>
        <begin position="251"/>
        <end position="272"/>
    </location>
</feature>
<dbReference type="InterPro" id="IPR004380">
    <property type="entry name" value="Asp_race"/>
</dbReference>
<dbReference type="InterPro" id="IPR015942">
    <property type="entry name" value="Asp/Glu/hydantoin_racemase"/>
</dbReference>
<gene>
    <name evidence="4" type="ORF">KCH_08270</name>
</gene>
<protein>
    <recommendedName>
        <fullName evidence="6">Aspartate racemase</fullName>
    </recommendedName>
</protein>
<evidence type="ECO:0000313" key="4">
    <source>
        <dbReference type="EMBL" id="KDN87455.1"/>
    </source>
</evidence>
<dbReference type="GO" id="GO:0047661">
    <property type="term" value="F:amino-acid racemase activity"/>
    <property type="evidence" value="ECO:0007669"/>
    <property type="project" value="InterPro"/>
</dbReference>
<evidence type="ECO:0008006" key="6">
    <source>
        <dbReference type="Google" id="ProtNLM"/>
    </source>
</evidence>
<dbReference type="PANTHER" id="PTHR21198">
    <property type="entry name" value="GLUTAMATE RACEMASE"/>
    <property type="match status" value="1"/>
</dbReference>